<dbReference type="AlphaFoldDB" id="A0A1X6PG45"/>
<sequence>MGDLSLVGVRLVGGSPVEDVIATATVRPGQLGTSTDAVVQLDGLSAGGVGRTSASVVLRGQTVMVGGDMDDESDTDTSDAETVDEGRGGGAGPHRSRRARRPLLQARAPSPQVRLPPPRGRLLAWHAPSLPPSCLHGRRLQRMWMPTLRRWRGCRRS</sequence>
<evidence type="ECO:0000313" key="2">
    <source>
        <dbReference type="EMBL" id="OSX79643.1"/>
    </source>
</evidence>
<protein>
    <submittedName>
        <fullName evidence="2">Uncharacterized protein</fullName>
    </submittedName>
</protein>
<accession>A0A1X6PG45</accession>
<proteinExistence type="predicted"/>
<feature type="compositionally biased region" description="Acidic residues" evidence="1">
    <location>
        <begin position="68"/>
        <end position="83"/>
    </location>
</feature>
<organism evidence="2 3">
    <name type="scientific">Porphyra umbilicalis</name>
    <name type="common">Purple laver</name>
    <name type="synonym">Red alga</name>
    <dbReference type="NCBI Taxonomy" id="2786"/>
    <lineage>
        <taxon>Eukaryota</taxon>
        <taxon>Rhodophyta</taxon>
        <taxon>Bangiophyceae</taxon>
        <taxon>Bangiales</taxon>
        <taxon>Bangiaceae</taxon>
        <taxon>Porphyra</taxon>
    </lineage>
</organism>
<evidence type="ECO:0000313" key="3">
    <source>
        <dbReference type="Proteomes" id="UP000218209"/>
    </source>
</evidence>
<name>A0A1X6PG45_PORUM</name>
<evidence type="ECO:0000256" key="1">
    <source>
        <dbReference type="SAM" id="MobiDB-lite"/>
    </source>
</evidence>
<feature type="region of interest" description="Disordered" evidence="1">
    <location>
        <begin position="63"/>
        <end position="117"/>
    </location>
</feature>
<feature type="compositionally biased region" description="Low complexity" evidence="1">
    <location>
        <begin position="102"/>
        <end position="111"/>
    </location>
</feature>
<keyword evidence="3" id="KW-1185">Reference proteome</keyword>
<reference evidence="2 3" key="1">
    <citation type="submission" date="2017-03" db="EMBL/GenBank/DDBJ databases">
        <title>WGS assembly of Porphyra umbilicalis.</title>
        <authorList>
            <person name="Brawley S.H."/>
            <person name="Blouin N.A."/>
            <person name="Ficko-Blean E."/>
            <person name="Wheeler G.L."/>
            <person name="Lohr M."/>
            <person name="Goodson H.V."/>
            <person name="Jenkins J.W."/>
            <person name="Blaby-Haas C.E."/>
            <person name="Helliwell K.E."/>
            <person name="Chan C."/>
            <person name="Marriage T."/>
            <person name="Bhattacharya D."/>
            <person name="Klein A.S."/>
            <person name="Badis Y."/>
            <person name="Brodie J."/>
            <person name="Cao Y."/>
            <person name="Collen J."/>
            <person name="Dittami S.M."/>
            <person name="Gachon C.M."/>
            <person name="Green B.R."/>
            <person name="Karpowicz S."/>
            <person name="Kim J.W."/>
            <person name="Kudahl U."/>
            <person name="Lin S."/>
            <person name="Michel G."/>
            <person name="Mittag M."/>
            <person name="Olson B.J."/>
            <person name="Pangilinan J."/>
            <person name="Peng Y."/>
            <person name="Qiu H."/>
            <person name="Shu S."/>
            <person name="Singer J.T."/>
            <person name="Smith A.G."/>
            <person name="Sprecher B.N."/>
            <person name="Wagner V."/>
            <person name="Wang W."/>
            <person name="Wang Z.-Y."/>
            <person name="Yan J."/>
            <person name="Yarish C."/>
            <person name="Zoeuner-Riek S."/>
            <person name="Zhuang Y."/>
            <person name="Zou Y."/>
            <person name="Lindquist E.A."/>
            <person name="Grimwood J."/>
            <person name="Barry K."/>
            <person name="Rokhsar D.S."/>
            <person name="Schmutz J."/>
            <person name="Stiller J.W."/>
            <person name="Grossman A.R."/>
            <person name="Prochnik S.E."/>
        </authorList>
    </citation>
    <scope>NUCLEOTIDE SEQUENCE [LARGE SCALE GENOMIC DNA]</scope>
    <source>
        <strain evidence="2">4086291</strain>
    </source>
</reference>
<dbReference type="EMBL" id="KV918787">
    <property type="protein sequence ID" value="OSX79643.1"/>
    <property type="molecule type" value="Genomic_DNA"/>
</dbReference>
<dbReference type="Proteomes" id="UP000218209">
    <property type="component" value="Unassembled WGS sequence"/>
</dbReference>
<gene>
    <name evidence="2" type="ORF">BU14_0072s0001</name>
</gene>